<comment type="caution">
    <text evidence="3">The sequence shown here is derived from an EMBL/GenBank/DDBJ whole genome shotgun (WGS) entry which is preliminary data.</text>
</comment>
<dbReference type="InterPro" id="IPR016181">
    <property type="entry name" value="Acyl_CoA_acyltransferase"/>
</dbReference>
<evidence type="ECO:0000313" key="3">
    <source>
        <dbReference type="EMBL" id="KAG2185665.1"/>
    </source>
</evidence>
<evidence type="ECO:0000256" key="1">
    <source>
        <dbReference type="ARBA" id="ARBA00022679"/>
    </source>
</evidence>
<feature type="domain" description="N-acetyltransferase" evidence="2">
    <location>
        <begin position="78"/>
        <end position="217"/>
    </location>
</feature>
<dbReference type="PANTHER" id="PTHR13947:SF37">
    <property type="entry name" value="LD18367P"/>
    <property type="match status" value="1"/>
</dbReference>
<dbReference type="CDD" id="cd04301">
    <property type="entry name" value="NAT_SF"/>
    <property type="match status" value="1"/>
</dbReference>
<dbReference type="InterPro" id="IPR000182">
    <property type="entry name" value="GNAT_dom"/>
</dbReference>
<dbReference type="OrthoDB" id="41532at2759"/>
<gene>
    <name evidence="3" type="ORF">INT44_002458</name>
</gene>
<protein>
    <recommendedName>
        <fullName evidence="2">N-acetyltransferase domain-containing protein</fullName>
    </recommendedName>
</protein>
<dbReference type="GO" id="GO:0008080">
    <property type="term" value="F:N-acetyltransferase activity"/>
    <property type="evidence" value="ECO:0007669"/>
    <property type="project" value="InterPro"/>
</dbReference>
<reference evidence="3" key="1">
    <citation type="submission" date="2020-12" db="EMBL/GenBank/DDBJ databases">
        <title>Metabolic potential, ecology and presence of endohyphal bacteria is reflected in genomic diversity of Mucoromycotina.</title>
        <authorList>
            <person name="Muszewska A."/>
            <person name="Okrasinska A."/>
            <person name="Steczkiewicz K."/>
            <person name="Drgas O."/>
            <person name="Orlowska M."/>
            <person name="Perlinska-Lenart U."/>
            <person name="Aleksandrzak-Piekarczyk T."/>
            <person name="Szatraj K."/>
            <person name="Zielenkiewicz U."/>
            <person name="Pilsyk S."/>
            <person name="Malc E."/>
            <person name="Mieczkowski P."/>
            <person name="Kruszewska J.S."/>
            <person name="Biernat P."/>
            <person name="Pawlowska J."/>
        </authorList>
    </citation>
    <scope>NUCLEOTIDE SEQUENCE</scope>
    <source>
        <strain evidence="3">WA0000051536</strain>
    </source>
</reference>
<dbReference type="Proteomes" id="UP000612746">
    <property type="component" value="Unassembled WGS sequence"/>
</dbReference>
<keyword evidence="1" id="KW-0808">Transferase</keyword>
<dbReference type="PROSITE" id="PS51186">
    <property type="entry name" value="GNAT"/>
    <property type="match status" value="1"/>
</dbReference>
<dbReference type="AlphaFoldDB" id="A0A8H7Q517"/>
<evidence type="ECO:0000259" key="2">
    <source>
        <dbReference type="PROSITE" id="PS51186"/>
    </source>
</evidence>
<sequence>MAPITRLEFAVVRSERTPWKKFCEENDWAETALQNAPRPNEPIPESCINVYYVIDKNEKKVVDKVYLVTWLPIAQHQQAFRELNLVWVERHFKVEKSDINQLERPQENIIDPGGEIILLQHAEEIIGTVAVVSEHGEYELSKMSVSDHHQGKGYSHLLMYASLDWARARNIPEITILSSQRLATAINLYKQHGFKTVRLGAHPNYERCDIIMKWTSDKL</sequence>
<organism evidence="3 4">
    <name type="scientific">Umbelopsis vinacea</name>
    <dbReference type="NCBI Taxonomy" id="44442"/>
    <lineage>
        <taxon>Eukaryota</taxon>
        <taxon>Fungi</taxon>
        <taxon>Fungi incertae sedis</taxon>
        <taxon>Mucoromycota</taxon>
        <taxon>Mucoromycotina</taxon>
        <taxon>Umbelopsidomycetes</taxon>
        <taxon>Umbelopsidales</taxon>
        <taxon>Umbelopsidaceae</taxon>
        <taxon>Umbelopsis</taxon>
    </lineage>
</organism>
<accession>A0A8H7Q517</accession>
<dbReference type="PANTHER" id="PTHR13947">
    <property type="entry name" value="GNAT FAMILY N-ACETYLTRANSFERASE"/>
    <property type="match status" value="1"/>
</dbReference>
<dbReference type="SUPFAM" id="SSF55729">
    <property type="entry name" value="Acyl-CoA N-acyltransferases (Nat)"/>
    <property type="match status" value="1"/>
</dbReference>
<dbReference type="Pfam" id="PF00583">
    <property type="entry name" value="Acetyltransf_1"/>
    <property type="match status" value="1"/>
</dbReference>
<dbReference type="EMBL" id="JAEPRA010000005">
    <property type="protein sequence ID" value="KAG2185665.1"/>
    <property type="molecule type" value="Genomic_DNA"/>
</dbReference>
<keyword evidence="4" id="KW-1185">Reference proteome</keyword>
<evidence type="ECO:0000313" key="4">
    <source>
        <dbReference type="Proteomes" id="UP000612746"/>
    </source>
</evidence>
<dbReference type="Gene3D" id="3.40.630.30">
    <property type="match status" value="1"/>
</dbReference>
<name>A0A8H7Q517_9FUNG</name>
<dbReference type="InterPro" id="IPR050769">
    <property type="entry name" value="NAT_camello-type"/>
</dbReference>
<proteinExistence type="predicted"/>